<dbReference type="EMBL" id="BMKG01000006">
    <property type="protein sequence ID" value="GGB95783.1"/>
    <property type="molecule type" value="Genomic_DNA"/>
</dbReference>
<keyword evidence="12" id="KW-1185">Reference proteome</keyword>
<dbReference type="SUPFAM" id="SSF52540">
    <property type="entry name" value="P-loop containing nucleoside triphosphate hydrolases"/>
    <property type="match status" value="1"/>
</dbReference>
<dbReference type="Proteomes" id="UP000622638">
    <property type="component" value="Unassembled WGS sequence"/>
</dbReference>
<feature type="domain" description="ABC transporter" evidence="8">
    <location>
        <begin position="15"/>
        <end position="233"/>
    </location>
</feature>
<dbReference type="SMART" id="SM00382">
    <property type="entry name" value="AAA"/>
    <property type="match status" value="1"/>
</dbReference>
<dbReference type="InterPro" id="IPR017911">
    <property type="entry name" value="MacB-like_ATP-bd"/>
</dbReference>
<dbReference type="FunFam" id="3.40.50.300:FF:000032">
    <property type="entry name" value="Export ABC transporter ATP-binding protein"/>
    <property type="match status" value="1"/>
</dbReference>
<evidence type="ECO:0000313" key="10">
    <source>
        <dbReference type="EMBL" id="MTV51113.1"/>
    </source>
</evidence>
<gene>
    <name evidence="9" type="ORF">GCM10011572_17210</name>
    <name evidence="10" type="ORF">GM672_00035</name>
</gene>
<evidence type="ECO:0000256" key="1">
    <source>
        <dbReference type="ARBA" id="ARBA00022448"/>
    </source>
</evidence>
<evidence type="ECO:0000256" key="5">
    <source>
        <dbReference type="ARBA" id="ARBA00022989"/>
    </source>
</evidence>
<protein>
    <submittedName>
        <fullName evidence="9">ABC transporter ATP-binding protein</fullName>
    </submittedName>
    <submittedName>
        <fullName evidence="10">ATP-binding cassette domain-containing protein</fullName>
    </submittedName>
</protein>
<dbReference type="RefSeq" id="WP_155468482.1">
    <property type="nucleotide sequence ID" value="NZ_BMKG01000006.1"/>
</dbReference>
<dbReference type="InterPro" id="IPR003439">
    <property type="entry name" value="ABC_transporter-like_ATP-bd"/>
</dbReference>
<evidence type="ECO:0000256" key="3">
    <source>
        <dbReference type="ARBA" id="ARBA00022741"/>
    </source>
</evidence>
<keyword evidence="5" id="KW-1133">Transmembrane helix</keyword>
<dbReference type="Proteomes" id="UP000430634">
    <property type="component" value="Unassembled WGS sequence"/>
</dbReference>
<sequence length="233" mass="25179">MNSRTDAGVLNALTIKLEGVSKEYTSELRTVSVLRELSLEVGAGDFVALMGPSGSGKTTLLNIIAGLDRASRGKIFINGIDIAGMRDAALTSWRARNVGFVFQSNNLVPVLTAYQNVELPLILNKVGKKERGALVQAALGQVGLRERMGHYPRELSGGEEQRVAIARAIVHNPALIVADEPTGSLDRENADEVLRLFDRLNKESGKTILLVTHDPAAARHASHTRYIDKGVFA</sequence>
<evidence type="ECO:0000313" key="11">
    <source>
        <dbReference type="Proteomes" id="UP000430634"/>
    </source>
</evidence>
<dbReference type="PANTHER" id="PTHR24220:SF452">
    <property type="entry name" value="ABC TRANSPORTER ATP-BINDING PROTEIN"/>
    <property type="match status" value="1"/>
</dbReference>
<dbReference type="GO" id="GO:0016887">
    <property type="term" value="F:ATP hydrolysis activity"/>
    <property type="evidence" value="ECO:0007669"/>
    <property type="project" value="InterPro"/>
</dbReference>
<dbReference type="InterPro" id="IPR027417">
    <property type="entry name" value="P-loop_NTPase"/>
</dbReference>
<dbReference type="InterPro" id="IPR003593">
    <property type="entry name" value="AAA+_ATPase"/>
</dbReference>
<keyword evidence="6" id="KW-0046">Antibiotic resistance</keyword>
<dbReference type="GO" id="GO:0046677">
    <property type="term" value="P:response to antibiotic"/>
    <property type="evidence" value="ECO:0007669"/>
    <property type="project" value="UniProtKB-KW"/>
</dbReference>
<dbReference type="GO" id="GO:0005524">
    <property type="term" value="F:ATP binding"/>
    <property type="evidence" value="ECO:0007669"/>
    <property type="project" value="UniProtKB-KW"/>
</dbReference>
<evidence type="ECO:0000313" key="12">
    <source>
        <dbReference type="Proteomes" id="UP000622638"/>
    </source>
</evidence>
<dbReference type="GO" id="GO:0005886">
    <property type="term" value="C:plasma membrane"/>
    <property type="evidence" value="ECO:0007669"/>
    <property type="project" value="TreeGrafter"/>
</dbReference>
<reference evidence="12" key="2">
    <citation type="journal article" date="2019" name="Int. J. Syst. Evol. Microbiol.">
        <title>The Global Catalogue of Microorganisms (GCM) 10K type strain sequencing project: providing services to taxonomists for standard genome sequencing and annotation.</title>
        <authorList>
            <consortium name="The Broad Institute Genomics Platform"/>
            <consortium name="The Broad Institute Genome Sequencing Center for Infectious Disease"/>
            <person name="Wu L."/>
            <person name="Ma J."/>
        </authorList>
    </citation>
    <scope>NUCLEOTIDE SEQUENCE [LARGE SCALE GENOMIC DNA]</scope>
    <source>
        <strain evidence="12">CGMCC 1.15931</strain>
    </source>
</reference>
<dbReference type="Pfam" id="PF00005">
    <property type="entry name" value="ABC_tran"/>
    <property type="match status" value="1"/>
</dbReference>
<evidence type="ECO:0000259" key="8">
    <source>
        <dbReference type="PROSITE" id="PS50893"/>
    </source>
</evidence>
<dbReference type="OrthoDB" id="581709at2"/>
<dbReference type="PROSITE" id="PS50893">
    <property type="entry name" value="ABC_TRANSPORTER_2"/>
    <property type="match status" value="1"/>
</dbReference>
<reference evidence="9" key="1">
    <citation type="journal article" date="2014" name="Int. J. Syst. Evol. Microbiol.">
        <title>Complete genome of a new Firmicutes species belonging to the dominant human colonic microbiota ('Ruminococcus bicirculans') reveals two chromosomes and a selective capacity to utilize plant glucans.</title>
        <authorList>
            <consortium name="NISC Comparative Sequencing Program"/>
            <person name="Wegmann U."/>
            <person name="Louis P."/>
            <person name="Goesmann A."/>
            <person name="Henrissat B."/>
            <person name="Duncan S.H."/>
            <person name="Flint H.J."/>
        </authorList>
    </citation>
    <scope>NUCLEOTIDE SEQUENCE</scope>
    <source>
        <strain evidence="9">CGMCC 1.15931</strain>
    </source>
</reference>
<name>A0A6I3SPX2_9BURK</name>
<evidence type="ECO:0000256" key="6">
    <source>
        <dbReference type="ARBA" id="ARBA00023251"/>
    </source>
</evidence>
<dbReference type="EMBL" id="WNKZ01000001">
    <property type="protein sequence ID" value="MTV51113.1"/>
    <property type="molecule type" value="Genomic_DNA"/>
</dbReference>
<reference evidence="9" key="4">
    <citation type="submission" date="2024-05" db="EMBL/GenBank/DDBJ databases">
        <authorList>
            <person name="Sun Q."/>
            <person name="Zhou Y."/>
        </authorList>
    </citation>
    <scope>NUCLEOTIDE SEQUENCE</scope>
    <source>
        <strain evidence="9">CGMCC 1.15931</strain>
    </source>
</reference>
<organism evidence="10 11">
    <name type="scientific">Pseudoduganella buxea</name>
    <dbReference type="NCBI Taxonomy" id="1949069"/>
    <lineage>
        <taxon>Bacteria</taxon>
        <taxon>Pseudomonadati</taxon>
        <taxon>Pseudomonadota</taxon>
        <taxon>Betaproteobacteria</taxon>
        <taxon>Burkholderiales</taxon>
        <taxon>Oxalobacteraceae</taxon>
        <taxon>Telluria group</taxon>
        <taxon>Pseudoduganella</taxon>
    </lineage>
</organism>
<dbReference type="CDD" id="cd03255">
    <property type="entry name" value="ABC_MJ0796_LolCDE_FtsE"/>
    <property type="match status" value="1"/>
</dbReference>
<keyword evidence="3" id="KW-0547">Nucleotide-binding</keyword>
<dbReference type="Gene3D" id="3.40.50.300">
    <property type="entry name" value="P-loop containing nucleotide triphosphate hydrolases"/>
    <property type="match status" value="1"/>
</dbReference>
<keyword evidence="2" id="KW-1003">Cell membrane</keyword>
<reference evidence="10 11" key="3">
    <citation type="submission" date="2019-11" db="EMBL/GenBank/DDBJ databases">
        <title>Type strains purchased from KCTC, JCM and DSMZ.</title>
        <authorList>
            <person name="Lu H."/>
        </authorList>
    </citation>
    <scope>NUCLEOTIDE SEQUENCE [LARGE SCALE GENOMIC DNA]</scope>
    <source>
        <strain evidence="10 11">KCTC 52429</strain>
    </source>
</reference>
<keyword evidence="1" id="KW-0813">Transport</keyword>
<evidence type="ECO:0000256" key="4">
    <source>
        <dbReference type="ARBA" id="ARBA00022840"/>
    </source>
</evidence>
<accession>A0A6I3SPX2</accession>
<dbReference type="PANTHER" id="PTHR24220">
    <property type="entry name" value="IMPORT ATP-BINDING PROTEIN"/>
    <property type="match status" value="1"/>
</dbReference>
<proteinExistence type="inferred from homology"/>
<comment type="similarity">
    <text evidence="7">Belongs to the ABC transporter superfamily. Macrolide exporter (TC 3.A.1.122) family.</text>
</comment>
<evidence type="ECO:0000313" key="9">
    <source>
        <dbReference type="EMBL" id="GGB95783.1"/>
    </source>
</evidence>
<comment type="caution">
    <text evidence="10">The sequence shown here is derived from an EMBL/GenBank/DDBJ whole genome shotgun (WGS) entry which is preliminary data.</text>
</comment>
<evidence type="ECO:0000256" key="7">
    <source>
        <dbReference type="ARBA" id="ARBA00038388"/>
    </source>
</evidence>
<keyword evidence="4 10" id="KW-0067">ATP-binding</keyword>
<evidence type="ECO:0000256" key="2">
    <source>
        <dbReference type="ARBA" id="ARBA00022475"/>
    </source>
</evidence>
<dbReference type="GO" id="GO:0098796">
    <property type="term" value="C:membrane protein complex"/>
    <property type="evidence" value="ECO:0007669"/>
    <property type="project" value="UniProtKB-ARBA"/>
</dbReference>
<dbReference type="GO" id="GO:0022857">
    <property type="term" value="F:transmembrane transporter activity"/>
    <property type="evidence" value="ECO:0007669"/>
    <property type="project" value="TreeGrafter"/>
</dbReference>
<keyword evidence="5" id="KW-0472">Membrane</keyword>
<dbReference type="InterPro" id="IPR015854">
    <property type="entry name" value="ABC_transpr_LolD-like"/>
</dbReference>
<dbReference type="AlphaFoldDB" id="A0A6I3SPX2"/>
<keyword evidence="5" id="KW-0812">Transmembrane</keyword>